<reference evidence="1" key="1">
    <citation type="journal article" date="2019" name="Sci. Rep.">
        <title>Draft genome of Tanacetum cinerariifolium, the natural source of mosquito coil.</title>
        <authorList>
            <person name="Yamashiro T."/>
            <person name="Shiraishi A."/>
            <person name="Satake H."/>
            <person name="Nakayama K."/>
        </authorList>
    </citation>
    <scope>NUCLEOTIDE SEQUENCE</scope>
</reference>
<sequence length="33" mass="3317">AIAARNARRPLRPCRAAAAGFGVLVRAAKVAAA</sequence>
<proteinExistence type="predicted"/>
<dbReference type="EMBL" id="BKCJ011861937">
    <property type="protein sequence ID" value="GFD59182.1"/>
    <property type="molecule type" value="Genomic_DNA"/>
</dbReference>
<gene>
    <name evidence="1" type="ORF">Tci_931151</name>
</gene>
<protein>
    <submittedName>
        <fullName evidence="1">Uncharacterized protein</fullName>
    </submittedName>
</protein>
<name>A0A699XGH8_TANCI</name>
<dbReference type="AlphaFoldDB" id="A0A699XGH8"/>
<accession>A0A699XGH8</accession>
<feature type="non-terminal residue" evidence="1">
    <location>
        <position position="1"/>
    </location>
</feature>
<comment type="caution">
    <text evidence="1">The sequence shown here is derived from an EMBL/GenBank/DDBJ whole genome shotgun (WGS) entry which is preliminary data.</text>
</comment>
<organism evidence="1">
    <name type="scientific">Tanacetum cinerariifolium</name>
    <name type="common">Dalmatian daisy</name>
    <name type="synonym">Chrysanthemum cinerariifolium</name>
    <dbReference type="NCBI Taxonomy" id="118510"/>
    <lineage>
        <taxon>Eukaryota</taxon>
        <taxon>Viridiplantae</taxon>
        <taxon>Streptophyta</taxon>
        <taxon>Embryophyta</taxon>
        <taxon>Tracheophyta</taxon>
        <taxon>Spermatophyta</taxon>
        <taxon>Magnoliopsida</taxon>
        <taxon>eudicotyledons</taxon>
        <taxon>Gunneridae</taxon>
        <taxon>Pentapetalae</taxon>
        <taxon>asterids</taxon>
        <taxon>campanulids</taxon>
        <taxon>Asterales</taxon>
        <taxon>Asteraceae</taxon>
        <taxon>Asteroideae</taxon>
        <taxon>Anthemideae</taxon>
        <taxon>Anthemidinae</taxon>
        <taxon>Tanacetum</taxon>
    </lineage>
</organism>
<evidence type="ECO:0000313" key="1">
    <source>
        <dbReference type="EMBL" id="GFD59182.1"/>
    </source>
</evidence>